<reference evidence="4 5" key="1">
    <citation type="submission" date="2016-01" db="EMBL/GenBank/DDBJ databases">
        <title>The draft genome sequence of Aquimarina sp. RZW4-3-2.</title>
        <authorList>
            <person name="Wang Y."/>
        </authorList>
    </citation>
    <scope>NUCLEOTIDE SEQUENCE [LARGE SCALE GENOMIC DNA]</scope>
    <source>
        <strain evidence="4 5">RZW4-3-2</strain>
    </source>
</reference>
<name>A0A162ZQ14_9FLAO</name>
<dbReference type="SUPFAM" id="SSF51905">
    <property type="entry name" value="FAD/NAD(P)-binding domain"/>
    <property type="match status" value="1"/>
</dbReference>
<dbReference type="GO" id="GO:0016491">
    <property type="term" value="F:oxidoreductase activity"/>
    <property type="evidence" value="ECO:0007669"/>
    <property type="project" value="UniProtKB-KW"/>
</dbReference>
<dbReference type="PRINTS" id="PR00368">
    <property type="entry name" value="FADPNR"/>
</dbReference>
<proteinExistence type="predicted"/>
<evidence type="ECO:0000256" key="2">
    <source>
        <dbReference type="ARBA" id="ARBA00023002"/>
    </source>
</evidence>
<dbReference type="Proteomes" id="UP000076715">
    <property type="component" value="Unassembled WGS sequence"/>
</dbReference>
<protein>
    <submittedName>
        <fullName evidence="4">Pyridine nucleotide-disulfide oxidoreductase</fullName>
    </submittedName>
</protein>
<keyword evidence="1" id="KW-0285">Flavoprotein</keyword>
<feature type="domain" description="FAD/NAD(P)-binding" evidence="3">
    <location>
        <begin position="7"/>
        <end position="286"/>
    </location>
</feature>
<evidence type="ECO:0000256" key="1">
    <source>
        <dbReference type="ARBA" id="ARBA00022630"/>
    </source>
</evidence>
<dbReference type="InterPro" id="IPR050097">
    <property type="entry name" value="Ferredoxin-NADP_redctase_2"/>
</dbReference>
<dbReference type="InterPro" id="IPR023753">
    <property type="entry name" value="FAD/NAD-binding_dom"/>
</dbReference>
<dbReference type="AlphaFoldDB" id="A0A162ZQ14"/>
<evidence type="ECO:0000313" key="5">
    <source>
        <dbReference type="Proteomes" id="UP000076715"/>
    </source>
</evidence>
<dbReference type="Gene3D" id="3.50.50.60">
    <property type="entry name" value="FAD/NAD(P)-binding domain"/>
    <property type="match status" value="2"/>
</dbReference>
<dbReference type="STRING" id="1642818.AWE51_09935"/>
<dbReference type="OrthoDB" id="9806179at2"/>
<dbReference type="InterPro" id="IPR036188">
    <property type="entry name" value="FAD/NAD-bd_sf"/>
</dbReference>
<dbReference type="RefSeq" id="WP_066316037.1">
    <property type="nucleotide sequence ID" value="NZ_LQRT01000024.1"/>
</dbReference>
<organism evidence="4 5">
    <name type="scientific">Aquimarina aggregata</name>
    <dbReference type="NCBI Taxonomy" id="1642818"/>
    <lineage>
        <taxon>Bacteria</taxon>
        <taxon>Pseudomonadati</taxon>
        <taxon>Bacteroidota</taxon>
        <taxon>Flavobacteriia</taxon>
        <taxon>Flavobacteriales</taxon>
        <taxon>Flavobacteriaceae</taxon>
        <taxon>Aquimarina</taxon>
    </lineage>
</organism>
<gene>
    <name evidence="4" type="ORF">AWE51_09935</name>
</gene>
<sequence>MIDNKTFDVIIVGGSYAGLSAAMALGRSLRNVLIIDNGKPCNRQTPYSHNFITQDGIKPSVIAQKAKEEVLNYDTIKFLNDFAIRGQKTKNSFEIITENGKKIKSKKLIFSTGIKDTMPEIKGFSDCWGISVIHCPYCHGFEFKGQKTGIIANGNTAFHVASLVNNLTDKISILTSGKSNFITEQTEKLKKNNIEIIETEISEIEHNNGNINNVVFKNEKKINFDAVYAAIPFVQHSNIPASLGCKLTEQGHIEVDDFQKTSIEGIYACGDNSTRMRSVANAVASGNIAGAMTNMELINDNF</sequence>
<dbReference type="Pfam" id="PF07992">
    <property type="entry name" value="Pyr_redox_2"/>
    <property type="match status" value="1"/>
</dbReference>
<dbReference type="PRINTS" id="PR00469">
    <property type="entry name" value="PNDRDTASEII"/>
</dbReference>
<dbReference type="PANTHER" id="PTHR48105">
    <property type="entry name" value="THIOREDOXIN REDUCTASE 1-RELATED-RELATED"/>
    <property type="match status" value="1"/>
</dbReference>
<comment type="caution">
    <text evidence="4">The sequence shown here is derived from an EMBL/GenBank/DDBJ whole genome shotgun (WGS) entry which is preliminary data.</text>
</comment>
<dbReference type="EMBL" id="LQRT01000024">
    <property type="protein sequence ID" value="KZS39952.1"/>
    <property type="molecule type" value="Genomic_DNA"/>
</dbReference>
<accession>A0A162ZQ14</accession>
<evidence type="ECO:0000313" key="4">
    <source>
        <dbReference type="EMBL" id="KZS39952.1"/>
    </source>
</evidence>
<evidence type="ECO:0000259" key="3">
    <source>
        <dbReference type="Pfam" id="PF07992"/>
    </source>
</evidence>
<keyword evidence="5" id="KW-1185">Reference proteome</keyword>
<keyword evidence="2" id="KW-0560">Oxidoreductase</keyword>